<keyword evidence="3" id="KW-1185">Reference proteome</keyword>
<dbReference type="InterPro" id="IPR011009">
    <property type="entry name" value="Kinase-like_dom_sf"/>
</dbReference>
<dbReference type="PANTHER" id="PTHR22603:SF66">
    <property type="entry name" value="ETHANOLAMINE KINASE"/>
    <property type="match status" value="1"/>
</dbReference>
<sequence length="511" mass="58940">MKKEQQKNAIILAAGFGMRMVPINFETPKGLVEVNGQPLIERLIEQLQEAGVNDITVVVGYLKEQFDYLRNRYDLTLVENPYYSEKNNLYSLSLVSEKIGDTFILPCDIWCKENPFLTPSEKSFYMVYDHQISSPTDQNKAYWDKMTGIAYIAEGDAEWLKNNLQCILEEESGQTAFWEEALYEKDQLLVTPKHIATTSVKQINTFEDLRNADEHSVHLQSDAIEIICQVLGVEAAEVEEITALKKGMTNRSFLFSCQGKQYIMRIPGEGTDLLINRKEEAAVYKALSGYGICDDIIYINPDNGYKITGFIDSARNCDAGNPDDLIKCMARLRAFHQLGLSVEHEFNIFEQILFYENLRQGQPSLYDDYEAVKRSIFALRDYIEEHVEEKVLTHIDAVPDNFLLYEKDGEEEIRLIDWEYAGMQDPHVDVAMFSIYSLYNKEEIDRLIDIYFEGQCSTPIRLKIYCYVAACGLLWSNWCEYKRLLGVEFGDYAHQQFQYARDFAAYLPIAD</sequence>
<evidence type="ECO:0000259" key="1">
    <source>
        <dbReference type="Pfam" id="PF12804"/>
    </source>
</evidence>
<dbReference type="Gene3D" id="3.90.1200.10">
    <property type="match status" value="1"/>
</dbReference>
<dbReference type="Pfam" id="PF12804">
    <property type="entry name" value="NTP_transf_3"/>
    <property type="match status" value="1"/>
</dbReference>
<dbReference type="CDD" id="cd05151">
    <property type="entry name" value="ChoK-like"/>
    <property type="match status" value="1"/>
</dbReference>
<evidence type="ECO:0000313" key="2">
    <source>
        <dbReference type="EMBL" id="QUE54325.1"/>
    </source>
</evidence>
<dbReference type="Pfam" id="PF01633">
    <property type="entry name" value="Choline_kinase"/>
    <property type="match status" value="1"/>
</dbReference>
<feature type="domain" description="MobA-like NTP transferase" evidence="1">
    <location>
        <begin position="9"/>
        <end position="109"/>
    </location>
</feature>
<evidence type="ECO:0000313" key="3">
    <source>
        <dbReference type="Proteomes" id="UP000677616"/>
    </source>
</evidence>
<dbReference type="EMBL" id="CP073084">
    <property type="protein sequence ID" value="QUE54325.1"/>
    <property type="molecule type" value="Genomic_DNA"/>
</dbReference>
<gene>
    <name evidence="2" type="ORF">INT76_00045</name>
</gene>
<proteinExistence type="predicted"/>
<reference evidence="2 3" key="1">
    <citation type="submission" date="2021-04" db="EMBL/GenBank/DDBJ databases">
        <title>Complete genome sequence of a novel Streptococcus species.</title>
        <authorList>
            <person name="Teng J.L.L."/>
        </authorList>
    </citation>
    <scope>NUCLEOTIDE SEQUENCE [LARGE SCALE GENOMIC DNA]</scope>
    <source>
        <strain evidence="2 3">HKU75</strain>
    </source>
</reference>
<dbReference type="PANTHER" id="PTHR22603">
    <property type="entry name" value="CHOLINE/ETHANOALAMINE KINASE"/>
    <property type="match status" value="1"/>
</dbReference>
<dbReference type="Gene3D" id="3.30.200.20">
    <property type="entry name" value="Phosphorylase Kinase, domain 1"/>
    <property type="match status" value="1"/>
</dbReference>
<dbReference type="RefSeq" id="WP_212570821.1">
    <property type="nucleotide sequence ID" value="NZ_CP073084.1"/>
</dbReference>
<dbReference type="CDD" id="cd02523">
    <property type="entry name" value="PC_cytidylyltransferase"/>
    <property type="match status" value="1"/>
</dbReference>
<dbReference type="InterPro" id="IPR029044">
    <property type="entry name" value="Nucleotide-diphossugar_trans"/>
</dbReference>
<name>A0ABX7YKL4_9STRE</name>
<dbReference type="InterPro" id="IPR025877">
    <property type="entry name" value="MobA-like_NTP_Trfase"/>
</dbReference>
<dbReference type="SUPFAM" id="SSF53448">
    <property type="entry name" value="Nucleotide-diphospho-sugar transferases"/>
    <property type="match status" value="1"/>
</dbReference>
<protein>
    <submittedName>
        <fullName evidence="2">Phosphotransferase</fullName>
    </submittedName>
</protein>
<dbReference type="Gene3D" id="3.90.550.10">
    <property type="entry name" value="Spore Coat Polysaccharide Biosynthesis Protein SpsA, Chain A"/>
    <property type="match status" value="1"/>
</dbReference>
<accession>A0ABX7YKL4</accession>
<dbReference type="SUPFAM" id="SSF56112">
    <property type="entry name" value="Protein kinase-like (PK-like)"/>
    <property type="match status" value="1"/>
</dbReference>
<organism evidence="2 3">
    <name type="scientific">Streptococcus oriscaviae</name>
    <dbReference type="NCBI Taxonomy" id="2781599"/>
    <lineage>
        <taxon>Bacteria</taxon>
        <taxon>Bacillati</taxon>
        <taxon>Bacillota</taxon>
        <taxon>Bacilli</taxon>
        <taxon>Lactobacillales</taxon>
        <taxon>Streptococcaceae</taxon>
        <taxon>Streptococcus</taxon>
    </lineage>
</organism>
<dbReference type="Proteomes" id="UP000677616">
    <property type="component" value="Chromosome"/>
</dbReference>